<feature type="region of interest" description="Disordered" evidence="1">
    <location>
        <begin position="49"/>
        <end position="76"/>
    </location>
</feature>
<evidence type="ECO:0000259" key="3">
    <source>
        <dbReference type="Pfam" id="PF04355"/>
    </source>
</evidence>
<name>A0A1G8NIL1_9PSED</name>
<keyword evidence="6" id="KW-1185">Reference proteome</keyword>
<dbReference type="Proteomes" id="UP000182894">
    <property type="component" value="Unassembled WGS sequence"/>
</dbReference>
<evidence type="ECO:0000256" key="1">
    <source>
        <dbReference type="SAM" id="MobiDB-lite"/>
    </source>
</evidence>
<organism evidence="5 6">
    <name type="scientific">Pseudomonas abietaniphila</name>
    <dbReference type="NCBI Taxonomy" id="89065"/>
    <lineage>
        <taxon>Bacteria</taxon>
        <taxon>Pseudomonadati</taxon>
        <taxon>Pseudomonadota</taxon>
        <taxon>Gammaproteobacteria</taxon>
        <taxon>Pseudomonadales</taxon>
        <taxon>Pseudomonadaceae</taxon>
        <taxon>Pseudomonas</taxon>
    </lineage>
</organism>
<accession>A0A1G8NIL1</accession>
<sequence>MLLDTRKPVFAALLFFPVLATAATVHRCEDANGKITFTTLACPAGHELKLQNAHNPPPGSVLTPSAPSETKTRKRSEELVIVGQRDDGCGNVLSAEQRRRAIINQQTPTGMTKRDVESLLGKPDKIVGRNAELRYVYEEKKGKSRQVTFDENGCVKGKR</sequence>
<evidence type="ECO:0000313" key="5">
    <source>
        <dbReference type="EMBL" id="SDI79886.1"/>
    </source>
</evidence>
<evidence type="ECO:0000313" key="6">
    <source>
        <dbReference type="Proteomes" id="UP000182894"/>
    </source>
</evidence>
<dbReference type="InterPro" id="IPR007450">
    <property type="entry name" value="BamE_dom"/>
</dbReference>
<gene>
    <name evidence="5" type="ORF">SAMN05216605_11791</name>
</gene>
<dbReference type="Pfam" id="PF04355">
    <property type="entry name" value="BamE"/>
    <property type="match status" value="1"/>
</dbReference>
<dbReference type="OrthoDB" id="7031901at2"/>
<evidence type="ECO:0000259" key="4">
    <source>
        <dbReference type="Pfam" id="PF13511"/>
    </source>
</evidence>
<dbReference type="GO" id="GO:0019867">
    <property type="term" value="C:outer membrane"/>
    <property type="evidence" value="ECO:0007669"/>
    <property type="project" value="InterPro"/>
</dbReference>
<keyword evidence="2" id="KW-0732">Signal</keyword>
<feature type="chain" id="PRO_5010212480" evidence="2">
    <location>
        <begin position="23"/>
        <end position="159"/>
    </location>
</feature>
<feature type="signal peptide" evidence="2">
    <location>
        <begin position="1"/>
        <end position="22"/>
    </location>
</feature>
<feature type="domain" description="DUF4124" evidence="4">
    <location>
        <begin position="13"/>
        <end position="64"/>
    </location>
</feature>
<dbReference type="RefSeq" id="WP_074757270.1">
    <property type="nucleotide sequence ID" value="NZ_FNCO01000017.1"/>
</dbReference>
<dbReference type="InterPro" id="IPR025392">
    <property type="entry name" value="DUF4124"/>
</dbReference>
<protein>
    <submittedName>
        <fullName evidence="5">SmpA / OmlA family protein</fullName>
    </submittedName>
</protein>
<reference evidence="6" key="1">
    <citation type="submission" date="2016-10" db="EMBL/GenBank/DDBJ databases">
        <authorList>
            <person name="Varghese N."/>
            <person name="Submissions S."/>
        </authorList>
    </citation>
    <scope>NUCLEOTIDE SEQUENCE [LARGE SCALE GENOMIC DNA]</scope>
    <source>
        <strain evidence="6">ATCC 700689</strain>
    </source>
</reference>
<proteinExistence type="predicted"/>
<dbReference type="Pfam" id="PF13511">
    <property type="entry name" value="DUF4124"/>
    <property type="match status" value="1"/>
</dbReference>
<dbReference type="EMBL" id="FNCO01000017">
    <property type="protein sequence ID" value="SDI79886.1"/>
    <property type="molecule type" value="Genomic_DNA"/>
</dbReference>
<evidence type="ECO:0000256" key="2">
    <source>
        <dbReference type="SAM" id="SignalP"/>
    </source>
</evidence>
<dbReference type="AlphaFoldDB" id="A0A1G8NIL1"/>
<feature type="domain" description="Outer membrane protein assembly factor BamE" evidence="3">
    <location>
        <begin position="106"/>
        <end position="157"/>
    </location>
</feature>